<keyword evidence="1" id="KW-0472">Membrane</keyword>
<accession>A0A016BRJ9</accession>
<dbReference type="AlphaFoldDB" id="A0A016BRJ9"/>
<feature type="transmembrane region" description="Helical" evidence="1">
    <location>
        <begin position="28"/>
        <end position="44"/>
    </location>
</feature>
<name>A0A016BRJ9_BACFG</name>
<keyword evidence="1" id="KW-1133">Transmembrane helix</keyword>
<keyword evidence="1" id="KW-0812">Transmembrane</keyword>
<gene>
    <name evidence="2" type="ORF">M076_3822</name>
</gene>
<sequence length="46" mass="5290">MCAKCSLFGVLSMRLARAVDDCVHSFIVKYFILSCCFCFILYDFPL</sequence>
<reference evidence="2 3" key="1">
    <citation type="submission" date="2014-02" db="EMBL/GenBank/DDBJ databases">
        <authorList>
            <person name="Sears C."/>
            <person name="Carroll K."/>
            <person name="Sack B.R."/>
            <person name="Qadri F."/>
            <person name="Myers L.L."/>
            <person name="Chung G.-T."/>
            <person name="Escheverria P."/>
            <person name="Fraser C.M."/>
            <person name="Sadzewicz L."/>
            <person name="Shefchek K.A."/>
            <person name="Tallon L."/>
            <person name="Das S.P."/>
            <person name="Daugherty S."/>
            <person name="Mongodin E.F."/>
        </authorList>
    </citation>
    <scope>NUCLEOTIDE SEQUENCE [LARGE SCALE GENOMIC DNA]</scope>
    <source>
        <strain evidence="2 3">2-F-2 #4</strain>
    </source>
</reference>
<dbReference type="PATRIC" id="fig|1339280.3.peg.3662"/>
<dbReference type="Proteomes" id="UP000022272">
    <property type="component" value="Unassembled WGS sequence"/>
</dbReference>
<evidence type="ECO:0008006" key="4">
    <source>
        <dbReference type="Google" id="ProtNLM"/>
    </source>
</evidence>
<evidence type="ECO:0000313" key="2">
    <source>
        <dbReference type="EMBL" id="EXZ43141.1"/>
    </source>
</evidence>
<protein>
    <recommendedName>
        <fullName evidence="4">Transmembrane protein</fullName>
    </recommendedName>
</protein>
<proteinExistence type="predicted"/>
<organism evidence="2 3">
    <name type="scientific">Bacteroides fragilis str. 2-F-2 #4</name>
    <dbReference type="NCBI Taxonomy" id="1339280"/>
    <lineage>
        <taxon>Bacteria</taxon>
        <taxon>Pseudomonadati</taxon>
        <taxon>Bacteroidota</taxon>
        <taxon>Bacteroidia</taxon>
        <taxon>Bacteroidales</taxon>
        <taxon>Bacteroidaceae</taxon>
        <taxon>Bacteroides</taxon>
    </lineage>
</organism>
<evidence type="ECO:0000313" key="3">
    <source>
        <dbReference type="Proteomes" id="UP000022272"/>
    </source>
</evidence>
<evidence type="ECO:0000256" key="1">
    <source>
        <dbReference type="SAM" id="Phobius"/>
    </source>
</evidence>
<dbReference type="EMBL" id="JGDM01000082">
    <property type="protein sequence ID" value="EXZ43141.1"/>
    <property type="molecule type" value="Genomic_DNA"/>
</dbReference>
<comment type="caution">
    <text evidence="2">The sequence shown here is derived from an EMBL/GenBank/DDBJ whole genome shotgun (WGS) entry which is preliminary data.</text>
</comment>